<name>A0A1B0BSM3_9MUSC</name>
<organism evidence="1 2">
    <name type="scientific">Glossina palpalis gambiensis</name>
    <dbReference type="NCBI Taxonomy" id="67801"/>
    <lineage>
        <taxon>Eukaryota</taxon>
        <taxon>Metazoa</taxon>
        <taxon>Ecdysozoa</taxon>
        <taxon>Arthropoda</taxon>
        <taxon>Hexapoda</taxon>
        <taxon>Insecta</taxon>
        <taxon>Pterygota</taxon>
        <taxon>Neoptera</taxon>
        <taxon>Endopterygota</taxon>
        <taxon>Diptera</taxon>
        <taxon>Brachycera</taxon>
        <taxon>Muscomorpha</taxon>
        <taxon>Hippoboscoidea</taxon>
        <taxon>Glossinidae</taxon>
        <taxon>Glossina</taxon>
    </lineage>
</organism>
<dbReference type="VEuPathDB" id="VectorBase:GPPI039320"/>
<accession>A0A1B0BSM3</accession>
<sequence length="142" mass="16438">MKNVDNTYNIQQQEAAATAAKITTAILSFFSVNHRVVNTKLCSQSVWHTLHADKRKSSRKVTSMMASESLRFPFHFRFRSTSMKVRVVQLILCVCVCNWLNKKTNLFLLKVKQHNALTNIHQKSINADNDLSYSFIHMRSYD</sequence>
<dbReference type="Proteomes" id="UP000092460">
    <property type="component" value="Unassembled WGS sequence"/>
</dbReference>
<evidence type="ECO:0000313" key="1">
    <source>
        <dbReference type="EnsemblMetazoa" id="GPPI039320-PA"/>
    </source>
</evidence>
<protein>
    <submittedName>
        <fullName evidence="1">Uncharacterized protein</fullName>
    </submittedName>
</protein>
<reference evidence="1" key="2">
    <citation type="submission" date="2020-05" db="UniProtKB">
        <authorList>
            <consortium name="EnsemblMetazoa"/>
        </authorList>
    </citation>
    <scope>IDENTIFICATION</scope>
    <source>
        <strain evidence="1">IAEA</strain>
    </source>
</reference>
<proteinExistence type="predicted"/>
<dbReference type="EnsemblMetazoa" id="GPPI039320-RA">
    <property type="protein sequence ID" value="GPPI039320-PA"/>
    <property type="gene ID" value="GPPI039320"/>
</dbReference>
<evidence type="ECO:0000313" key="2">
    <source>
        <dbReference type="Proteomes" id="UP000092460"/>
    </source>
</evidence>
<reference evidence="2" key="1">
    <citation type="submission" date="2015-01" db="EMBL/GenBank/DDBJ databases">
        <authorList>
            <person name="Aksoy S."/>
            <person name="Warren W."/>
            <person name="Wilson R.K."/>
        </authorList>
    </citation>
    <scope>NUCLEOTIDE SEQUENCE [LARGE SCALE GENOMIC DNA]</scope>
    <source>
        <strain evidence="2">IAEA</strain>
    </source>
</reference>
<dbReference type="AlphaFoldDB" id="A0A1B0BSM3"/>
<keyword evidence="2" id="KW-1185">Reference proteome</keyword>
<dbReference type="EMBL" id="JXJN01019758">
    <property type="status" value="NOT_ANNOTATED_CDS"/>
    <property type="molecule type" value="Genomic_DNA"/>
</dbReference>